<feature type="compositionally biased region" description="Polar residues" evidence="7">
    <location>
        <begin position="40"/>
        <end position="68"/>
    </location>
</feature>
<feature type="region of interest" description="Disordered" evidence="7">
    <location>
        <begin position="565"/>
        <end position="626"/>
    </location>
</feature>
<feature type="transmembrane region" description="Helical" evidence="8">
    <location>
        <begin position="1537"/>
        <end position="1555"/>
    </location>
</feature>
<feature type="compositionally biased region" description="Polar residues" evidence="7">
    <location>
        <begin position="15"/>
        <end position="33"/>
    </location>
</feature>
<feature type="compositionally biased region" description="Polar residues" evidence="7">
    <location>
        <begin position="612"/>
        <end position="626"/>
    </location>
</feature>
<sequence>MSQHPQELLEDEQSTRNWQPLAVQQQQAGSCGSLTAVGLHQNTSNRHQQQPLKSSQRLLGQQDFTTAPSCRISPATGGVANAPGATECWTPLNDTASNSSSSSGWRHLASSPPRRSQQHHQEAVTNSMSSRRLSPHCWSSENLLNKDLHPANRWTSSSDPLSSHYIHHPSSAGSTGVESDREPFIPPPPLLDFETANLLPPLGIDVSSPSDDHHFMSVPLSESKADPIVQHATHAEGNGRGNGADAGVNWVQIPPQYATLRGRPSRNGNGSAVDGYSLTAVRKPRGNNNSHHAPSSSAWMDVDHDSSVSSNSGGACHRTSIGSDGISRKCTCGQKMRLQQGQNNSSLYPEMSSAMGGGHIRSEDGLAGIATLRRPVKRKVRNPLPGSGQLPPAGGNVNNGNSATPAATGLLQQPKMETSVLLDKLLRAGALRPEDYLVLSRMERMIMANHAAGGNSLSQTGARVRQPKSSSTDRQQNPLQQQQQQQQIVSPAESGTDMRREFDFGSKQLNSIGLPVSNQPQVASNENLYDSASGPSSMAQQQYQRRLSAGNNGLDVTAGQLRMQQQLPSNRPSPSPSSPFDYYNSSLASYSSNPVTGRGSSLGSANGDHSLAQPQQQLPSRNSGVSANADGLYSMAQSGPYQPLASLPASGRCCPCCGSPSHPQLQHHHHHHHHIHHTCSLCGGGPHLASGPGSVPAASSNNYSGYAGNSGKMMIQQQQPASASSGYGFATSTARHFSASTGIEQQFAGNNGGAVASKYPAIGSSASNNGGTAGLQAQSQPAMALGKGLPQQIGVRTELHSLPSNEPIRFTMAAQNGAQHQPKISPAQAFHRSVSTPAPSTTTARSSIPQQQQVQMNPIVESQQQAHRTDPLAVTGNTNHRVGLSRSLSRTEAVKEYFKKSAATFFGLDESKESELRQRWEDRRRRLAERRCGTLRESCSHDEGLESRDLVDGHGRNAAIPMERVADSPDGSLPDGSQSTLLLHPRLKRRESVARMTWDGLAYLATAIVRLRPNGPEEEEIRSRSVSREAFAAASANASAANRNGEASRLATGANAQPLPPDVTMDTGGTANLGCVDVTLDDEVFFDSPPPAYEDVVDAAHMGPPPPTGPTHRRESEARPSRWRRAIHANMNAPSGPSVVDRLMDNSNRRQYGMGIVGRMTRRSLRQSMTESNKHLKRQLDSFEDHRPYFTYWTCTVQVLIMFIALITYGLGPIGFNLHRRSGSVLVTSLSLQEVDYYEPSNFYIGPRAADLIHLGAKYSPCMKPDTRIGADIEATRIRERQTACCIRNDNSGCVQTSRAECSSLPSVPPYHNTERGIGTDLTSTWKKWNVVQSGPGGRISGSVCGQDPNFCIEPASVAPFEWPDDITKWPKCRKKLPGLGGSGSESKSNANHVLKTTGQADHMVCEVIGHPCCIGIHGECRIATREYCDFVKGYFHQEASLCSQVSCMNDVCGMLPFHTPDFADQFYRLWTSLFLHAGILHLAVSVTFQMIIMRDLEKLAGPLRIGIIYLGSGVVGNLASALFVPYRAEVGPSGSHFGLLACLCVEVLHAWPLLRTPWRALGRLLMTVAFLFVAGLLPWVDNFAHIFGFISGGLLSYTFLPFITVGVYDRRRKFVLICVTLALAAILLTTLVLLLYVWPIQDSGVIQTLGYLNCVPITRDFCAEQNIHFSKREVNIL</sequence>
<feature type="compositionally biased region" description="Polar residues" evidence="7">
    <location>
        <begin position="594"/>
        <end position="604"/>
    </location>
</feature>
<feature type="domain" description="Peptidase S54 rhomboid" evidence="9">
    <location>
        <begin position="1465"/>
        <end position="1602"/>
    </location>
</feature>
<feature type="compositionally biased region" description="Low complexity" evidence="7">
    <location>
        <begin position="578"/>
        <end position="593"/>
    </location>
</feature>
<feature type="compositionally biased region" description="Low complexity" evidence="7">
    <location>
        <begin position="287"/>
        <end position="298"/>
    </location>
</feature>
<feature type="region of interest" description="Disordered" evidence="7">
    <location>
        <begin position="1037"/>
        <end position="1066"/>
    </location>
</feature>
<feature type="compositionally biased region" description="Polar residues" evidence="7">
    <location>
        <begin position="455"/>
        <end position="474"/>
    </location>
</feature>
<feature type="compositionally biased region" description="Low complexity" evidence="7">
    <location>
        <begin position="832"/>
        <end position="847"/>
    </location>
</feature>
<feature type="compositionally biased region" description="Low complexity" evidence="7">
    <location>
        <begin position="475"/>
        <end position="487"/>
    </location>
</feature>
<evidence type="ECO:0000256" key="1">
    <source>
        <dbReference type="ARBA" id="ARBA00004477"/>
    </source>
</evidence>
<dbReference type="Gene3D" id="1.20.1540.10">
    <property type="entry name" value="Rhomboid-like"/>
    <property type="match status" value="1"/>
</dbReference>
<dbReference type="Proteomes" id="UP000820818">
    <property type="component" value="Linkage Group LG2"/>
</dbReference>
<dbReference type="SUPFAM" id="SSF144091">
    <property type="entry name" value="Rhomboid-like"/>
    <property type="match status" value="1"/>
</dbReference>
<dbReference type="EMBL" id="WJBH02000002">
    <property type="protein sequence ID" value="KAI9563671.1"/>
    <property type="molecule type" value="Genomic_DNA"/>
</dbReference>
<dbReference type="Pfam" id="PF01694">
    <property type="entry name" value="Rhomboid"/>
    <property type="match status" value="1"/>
</dbReference>
<keyword evidence="3 8" id="KW-0812">Transmembrane</keyword>
<feature type="region of interest" description="Disordered" evidence="7">
    <location>
        <begin position="824"/>
        <end position="850"/>
    </location>
</feature>
<evidence type="ECO:0000313" key="11">
    <source>
        <dbReference type="Proteomes" id="UP000820818"/>
    </source>
</evidence>
<evidence type="ECO:0000313" key="10">
    <source>
        <dbReference type="EMBL" id="KAI9563671.1"/>
    </source>
</evidence>
<organism evidence="10 11">
    <name type="scientific">Daphnia sinensis</name>
    <dbReference type="NCBI Taxonomy" id="1820382"/>
    <lineage>
        <taxon>Eukaryota</taxon>
        <taxon>Metazoa</taxon>
        <taxon>Ecdysozoa</taxon>
        <taxon>Arthropoda</taxon>
        <taxon>Crustacea</taxon>
        <taxon>Branchiopoda</taxon>
        <taxon>Diplostraca</taxon>
        <taxon>Cladocera</taxon>
        <taxon>Anomopoda</taxon>
        <taxon>Daphniidae</taxon>
        <taxon>Daphnia</taxon>
        <taxon>Daphnia similis group</taxon>
    </lineage>
</organism>
<dbReference type="InterPro" id="IPR035952">
    <property type="entry name" value="Rhomboid-like_sf"/>
</dbReference>
<evidence type="ECO:0000259" key="9">
    <source>
        <dbReference type="Pfam" id="PF01694"/>
    </source>
</evidence>
<feature type="compositionally biased region" description="Polar residues" evidence="7">
    <location>
        <begin position="396"/>
        <end position="405"/>
    </location>
</feature>
<name>A0AAD5PXI5_9CRUS</name>
<feature type="compositionally biased region" description="Polar residues" evidence="7">
    <location>
        <begin position="123"/>
        <end position="133"/>
    </location>
</feature>
<feature type="transmembrane region" description="Helical" evidence="8">
    <location>
        <begin position="1587"/>
        <end position="1608"/>
    </location>
</feature>
<feature type="compositionally biased region" description="Low complexity" evidence="7">
    <location>
        <begin position="1037"/>
        <end position="1049"/>
    </location>
</feature>
<keyword evidence="6 8" id="KW-0472">Membrane</keyword>
<keyword evidence="5 8" id="KW-1133">Transmembrane helix</keyword>
<feature type="transmembrane region" description="Helical" evidence="8">
    <location>
        <begin position="1504"/>
        <end position="1525"/>
    </location>
</feature>
<dbReference type="InterPro" id="IPR051512">
    <property type="entry name" value="Inactive_Rhomboid"/>
</dbReference>
<dbReference type="FunFam" id="1.20.1540.10:FF:000025">
    <property type="entry name" value="Putative rhomboid family"/>
    <property type="match status" value="1"/>
</dbReference>
<keyword evidence="4" id="KW-0256">Endoplasmic reticulum</keyword>
<reference evidence="10 11" key="1">
    <citation type="submission" date="2022-05" db="EMBL/GenBank/DDBJ databases">
        <title>A multi-omics perspective on studying reproductive biology in Daphnia sinensis.</title>
        <authorList>
            <person name="Jia J."/>
        </authorList>
    </citation>
    <scope>NUCLEOTIDE SEQUENCE [LARGE SCALE GENOMIC DNA]</scope>
    <source>
        <strain evidence="10 11">WSL</strain>
    </source>
</reference>
<evidence type="ECO:0000256" key="7">
    <source>
        <dbReference type="SAM" id="MobiDB-lite"/>
    </source>
</evidence>
<dbReference type="GO" id="GO:0042058">
    <property type="term" value="P:regulation of epidermal growth factor receptor signaling pathway"/>
    <property type="evidence" value="ECO:0007669"/>
    <property type="project" value="TreeGrafter"/>
</dbReference>
<evidence type="ECO:0000256" key="8">
    <source>
        <dbReference type="SAM" id="Phobius"/>
    </source>
</evidence>
<comment type="similarity">
    <text evidence="2">Belongs to the peptidase S54 family.</text>
</comment>
<dbReference type="PANTHER" id="PTHR45965:SF3">
    <property type="entry name" value="INACTIVE RHOMBOID PROTEIN 1"/>
    <property type="match status" value="1"/>
</dbReference>
<dbReference type="PANTHER" id="PTHR45965">
    <property type="entry name" value="INACTIVE RHOMBOID PROTEIN"/>
    <property type="match status" value="1"/>
</dbReference>
<evidence type="ECO:0000256" key="3">
    <source>
        <dbReference type="ARBA" id="ARBA00022692"/>
    </source>
</evidence>
<evidence type="ECO:0000256" key="4">
    <source>
        <dbReference type="ARBA" id="ARBA00022824"/>
    </source>
</evidence>
<proteinExistence type="inferred from homology"/>
<evidence type="ECO:0000256" key="6">
    <source>
        <dbReference type="ARBA" id="ARBA00023136"/>
    </source>
</evidence>
<dbReference type="InterPro" id="IPR022764">
    <property type="entry name" value="Peptidase_S54_rhomboid_dom"/>
</dbReference>
<feature type="region of interest" description="Disordered" evidence="7">
    <location>
        <begin position="379"/>
        <end position="411"/>
    </location>
</feature>
<accession>A0AAD5PXI5</accession>
<keyword evidence="11" id="KW-1185">Reference proteome</keyword>
<feature type="region of interest" description="Disordered" evidence="7">
    <location>
        <begin position="452"/>
        <end position="496"/>
    </location>
</feature>
<feature type="region of interest" description="Disordered" evidence="7">
    <location>
        <begin position="155"/>
        <end position="181"/>
    </location>
</feature>
<gene>
    <name evidence="10" type="ORF">GHT06_011135</name>
</gene>
<feature type="transmembrane region" description="Helical" evidence="8">
    <location>
        <begin position="1615"/>
        <end position="1639"/>
    </location>
</feature>
<comment type="caution">
    <text evidence="10">The sequence shown here is derived from an EMBL/GenBank/DDBJ whole genome shotgun (WGS) entry which is preliminary data.</text>
</comment>
<comment type="subcellular location">
    <subcellularLocation>
        <location evidence="1">Endoplasmic reticulum membrane</location>
        <topology evidence="1">Multi-pass membrane protein</topology>
    </subcellularLocation>
</comment>
<evidence type="ECO:0000256" key="5">
    <source>
        <dbReference type="ARBA" id="ARBA00022989"/>
    </source>
</evidence>
<dbReference type="GO" id="GO:0005789">
    <property type="term" value="C:endoplasmic reticulum membrane"/>
    <property type="evidence" value="ECO:0007669"/>
    <property type="project" value="UniProtKB-SubCell"/>
</dbReference>
<dbReference type="GO" id="GO:0050708">
    <property type="term" value="P:regulation of protein secretion"/>
    <property type="evidence" value="ECO:0007669"/>
    <property type="project" value="TreeGrafter"/>
</dbReference>
<feature type="transmembrane region" description="Helical" evidence="8">
    <location>
        <begin position="1562"/>
        <end position="1581"/>
    </location>
</feature>
<dbReference type="GO" id="GO:0004252">
    <property type="term" value="F:serine-type endopeptidase activity"/>
    <property type="evidence" value="ECO:0007669"/>
    <property type="project" value="InterPro"/>
</dbReference>
<feature type="region of interest" description="Disordered" evidence="7">
    <location>
        <begin position="1"/>
        <end position="133"/>
    </location>
</feature>
<protein>
    <recommendedName>
        <fullName evidence="9">Peptidase S54 rhomboid domain-containing protein</fullName>
    </recommendedName>
</protein>
<feature type="region of interest" description="Disordered" evidence="7">
    <location>
        <begin position="282"/>
        <end position="320"/>
    </location>
</feature>
<evidence type="ECO:0000256" key="2">
    <source>
        <dbReference type="ARBA" id="ARBA00009045"/>
    </source>
</evidence>